<organism evidence="2 3">
    <name type="scientific">Polarella glacialis</name>
    <name type="common">Dinoflagellate</name>
    <dbReference type="NCBI Taxonomy" id="89957"/>
    <lineage>
        <taxon>Eukaryota</taxon>
        <taxon>Sar</taxon>
        <taxon>Alveolata</taxon>
        <taxon>Dinophyceae</taxon>
        <taxon>Suessiales</taxon>
        <taxon>Suessiaceae</taxon>
        <taxon>Polarella</taxon>
    </lineage>
</organism>
<dbReference type="InterPro" id="IPR011990">
    <property type="entry name" value="TPR-like_helical_dom_sf"/>
</dbReference>
<name>A0A813HUD8_POLGL</name>
<evidence type="ECO:0000313" key="3">
    <source>
        <dbReference type="Proteomes" id="UP000654075"/>
    </source>
</evidence>
<keyword evidence="3" id="KW-1185">Reference proteome</keyword>
<protein>
    <recommendedName>
        <fullName evidence="1">Methyltransferase FkbM domain-containing protein</fullName>
    </recommendedName>
</protein>
<accession>A0A813HUD8</accession>
<feature type="domain" description="Methyltransferase FkbM" evidence="1">
    <location>
        <begin position="64"/>
        <end position="261"/>
    </location>
</feature>
<reference evidence="2" key="1">
    <citation type="submission" date="2021-02" db="EMBL/GenBank/DDBJ databases">
        <authorList>
            <person name="Dougan E. K."/>
            <person name="Rhodes N."/>
            <person name="Thang M."/>
            <person name="Chan C."/>
        </authorList>
    </citation>
    <scope>NUCLEOTIDE SEQUENCE</scope>
</reference>
<dbReference type="OrthoDB" id="427834at2759"/>
<dbReference type="InterPro" id="IPR029063">
    <property type="entry name" value="SAM-dependent_MTases_sf"/>
</dbReference>
<proteinExistence type="predicted"/>
<comment type="caution">
    <text evidence="2">The sequence shown here is derived from an EMBL/GenBank/DDBJ whole genome shotgun (WGS) entry which is preliminary data.</text>
</comment>
<dbReference type="InterPro" id="IPR006597">
    <property type="entry name" value="Sel1-like"/>
</dbReference>
<dbReference type="AlphaFoldDB" id="A0A813HUD8"/>
<dbReference type="EMBL" id="CAJNNV010032771">
    <property type="protein sequence ID" value="CAE8640993.1"/>
    <property type="molecule type" value="Genomic_DNA"/>
</dbReference>
<dbReference type="Pfam" id="PF05050">
    <property type="entry name" value="Methyltransf_21"/>
    <property type="match status" value="1"/>
</dbReference>
<dbReference type="SUPFAM" id="SSF53335">
    <property type="entry name" value="S-adenosyl-L-methionine-dependent methyltransferases"/>
    <property type="match status" value="1"/>
</dbReference>
<evidence type="ECO:0000259" key="1">
    <source>
        <dbReference type="Pfam" id="PF05050"/>
    </source>
</evidence>
<dbReference type="Gene3D" id="1.25.40.10">
    <property type="entry name" value="Tetratricopeptide repeat domain"/>
    <property type="match status" value="1"/>
</dbReference>
<dbReference type="Gene3D" id="3.40.50.150">
    <property type="entry name" value="Vaccinia Virus protein VP39"/>
    <property type="match status" value="1"/>
</dbReference>
<evidence type="ECO:0000313" key="2">
    <source>
        <dbReference type="EMBL" id="CAE8640993.1"/>
    </source>
</evidence>
<sequence length="517" mass="58060">MPHWDLIAYMLRHSLPLLVNNYKTEADRLLPYLALGSLRREEFAHQVHRIFDDQVEEMTTVVLDVGACDGDFSAEVIRTMSTLDPATAERERHAGRKKLLVVGIEPNPSAYADLLGRAEERGWSDNFCALNLLMSSQRSQPGEEVVFGGLTAHHDRGYRMGARILSADEVQDPGKWQDATPVILERHSVDSLMEDERCGLSPLQAVYLLKVDCEGHDGQVLLGATQLLGSGRVKYLIFEHISGADASKLDGILQRLWNFGYGCFIIMDRFLTPLSEGWFHPAYRDRNRGGDVNNIDVFCVNPHDPDLRAVIEGYVTHSRADRAKEIALLAIEEWQKAKPGKRRQSVREAHDIDRIAALPAADVRAQAFFVGDLLRSGYSALPSLKEKREALRWFQRAAAGPLEESWAVAASAAEIGMCYHFGECAPRDLLRAMHWYAIASPYYTVAQHLYTLAEMEVDDVTNQTGFYHELGAVATWEQIAESRKGGEHPSVGETSNRCNNKQMYNTTTMQYLLALLR</sequence>
<gene>
    <name evidence="2" type="ORF">PGLA1383_LOCUS55720</name>
</gene>
<dbReference type="Proteomes" id="UP000654075">
    <property type="component" value="Unassembled WGS sequence"/>
</dbReference>
<dbReference type="Pfam" id="PF08238">
    <property type="entry name" value="Sel1"/>
    <property type="match status" value="2"/>
</dbReference>
<dbReference type="SUPFAM" id="SSF81901">
    <property type="entry name" value="HCP-like"/>
    <property type="match status" value="1"/>
</dbReference>
<dbReference type="InterPro" id="IPR006342">
    <property type="entry name" value="FkbM_mtfrase"/>
</dbReference>